<feature type="transmembrane region" description="Helical" evidence="1">
    <location>
        <begin position="213"/>
        <end position="235"/>
    </location>
</feature>
<feature type="transmembrane region" description="Helical" evidence="1">
    <location>
        <begin position="173"/>
        <end position="192"/>
    </location>
</feature>
<evidence type="ECO:0000313" key="3">
    <source>
        <dbReference type="EMBL" id="KLO20269.1"/>
    </source>
</evidence>
<protein>
    <recommendedName>
        <fullName evidence="2">DUF6533 domain-containing protein</fullName>
    </recommendedName>
</protein>
<organism evidence="3 4">
    <name type="scientific">Schizopora paradoxa</name>
    <dbReference type="NCBI Taxonomy" id="27342"/>
    <lineage>
        <taxon>Eukaryota</taxon>
        <taxon>Fungi</taxon>
        <taxon>Dikarya</taxon>
        <taxon>Basidiomycota</taxon>
        <taxon>Agaricomycotina</taxon>
        <taxon>Agaricomycetes</taxon>
        <taxon>Hymenochaetales</taxon>
        <taxon>Schizoporaceae</taxon>
        <taxon>Schizopora</taxon>
    </lineage>
</organism>
<feature type="transmembrane region" description="Helical" evidence="1">
    <location>
        <begin position="130"/>
        <end position="153"/>
    </location>
</feature>
<keyword evidence="1" id="KW-1133">Transmembrane helix</keyword>
<evidence type="ECO:0000313" key="4">
    <source>
        <dbReference type="Proteomes" id="UP000053477"/>
    </source>
</evidence>
<accession>A0A0H2S8K6</accession>
<evidence type="ECO:0000259" key="2">
    <source>
        <dbReference type="Pfam" id="PF20151"/>
    </source>
</evidence>
<name>A0A0H2S8K6_9AGAM</name>
<dbReference type="Proteomes" id="UP000053477">
    <property type="component" value="Unassembled WGS sequence"/>
</dbReference>
<keyword evidence="4" id="KW-1185">Reference proteome</keyword>
<gene>
    <name evidence="3" type="ORF">SCHPADRAFT_934861</name>
</gene>
<feature type="transmembrane region" description="Helical" evidence="1">
    <location>
        <begin position="99"/>
        <end position="118"/>
    </location>
</feature>
<keyword evidence="1" id="KW-0812">Transmembrane</keyword>
<dbReference type="AlphaFoldDB" id="A0A0H2S8K6"/>
<evidence type="ECO:0000256" key="1">
    <source>
        <dbReference type="SAM" id="Phobius"/>
    </source>
</evidence>
<reference evidence="3 4" key="1">
    <citation type="submission" date="2015-04" db="EMBL/GenBank/DDBJ databases">
        <title>Complete genome sequence of Schizopora paradoxa KUC8140, a cosmopolitan wood degrader in East Asia.</title>
        <authorList>
            <consortium name="DOE Joint Genome Institute"/>
            <person name="Min B."/>
            <person name="Park H."/>
            <person name="Jang Y."/>
            <person name="Kim J.-J."/>
            <person name="Kim K.H."/>
            <person name="Pangilinan J."/>
            <person name="Lipzen A."/>
            <person name="Riley R."/>
            <person name="Grigoriev I.V."/>
            <person name="Spatafora J.W."/>
            <person name="Choi I.-G."/>
        </authorList>
    </citation>
    <scope>NUCLEOTIDE SEQUENCE [LARGE SCALE GENOMIC DNA]</scope>
    <source>
        <strain evidence="3 4">KUC8140</strain>
    </source>
</reference>
<feature type="transmembrane region" description="Helical" evidence="1">
    <location>
        <begin position="60"/>
        <end position="79"/>
    </location>
</feature>
<dbReference type="InParanoid" id="A0A0H2S8K6"/>
<keyword evidence="1" id="KW-0472">Membrane</keyword>
<proteinExistence type="predicted"/>
<dbReference type="EMBL" id="KQ085883">
    <property type="protein sequence ID" value="KLO20269.1"/>
    <property type="molecule type" value="Genomic_DNA"/>
</dbReference>
<feature type="transmembrane region" description="Helical" evidence="1">
    <location>
        <begin position="17"/>
        <end position="40"/>
    </location>
</feature>
<dbReference type="OrthoDB" id="2681966at2759"/>
<dbReference type="InterPro" id="IPR045340">
    <property type="entry name" value="DUF6533"/>
</dbReference>
<dbReference type="Pfam" id="PF20151">
    <property type="entry name" value="DUF6533"/>
    <property type="match status" value="1"/>
</dbReference>
<sequence>MASTVEGPQLQGRISGVVISSLFAEDICLASLTILAYDYILMFRHEIRFIWQSDWRLGKFLYLAIRYLGIINNILATVGNFRHGLSKQACSAIEVASDWTVVVEIGIAQIIIYMRTYIIWGRSRNIKFMLVTLFMIVFIGGCIGYKLTSLTYFTTTSKMVPACAGNGQPTGIAIDYGLVCFSELVVVVLTVWRCIKYEFKDMSALLFVLYRDGILFFVCLFVISTSNIVTVLLWWSDLSMLQCVLHSVLTSRVILHLHIAAAGDEASARTVSLPAFADMPRPANDNMTVLTSSLESMSTPPSANFDIDIESHQQVGTVIGDRLVGVAY</sequence>
<feature type="domain" description="DUF6533" evidence="2">
    <location>
        <begin position="28"/>
        <end position="71"/>
    </location>
</feature>